<reference evidence="2" key="1">
    <citation type="submission" date="2013-09" db="EMBL/GenBank/DDBJ databases">
        <title>Corchorus olitorius genome sequencing.</title>
        <authorList>
            <person name="Alam M."/>
            <person name="Haque M.S."/>
            <person name="Islam M.S."/>
            <person name="Emdad E.M."/>
            <person name="Islam M.M."/>
            <person name="Ahmed B."/>
            <person name="Halim A."/>
            <person name="Hossen Q.M.M."/>
            <person name="Hossain M.Z."/>
            <person name="Ahmed R."/>
            <person name="Khan M.M."/>
            <person name="Islam R."/>
            <person name="Rashid M.M."/>
            <person name="Khan S.A."/>
            <person name="Rahman M.S."/>
            <person name="Alam M."/>
            <person name="Yahiya A.S."/>
            <person name="Khan M.S."/>
            <person name="Azam M.S."/>
            <person name="Haque T."/>
            <person name="Lashkar M.Z.H."/>
            <person name="Akhand A.I."/>
            <person name="Morshed G."/>
            <person name="Roy S."/>
            <person name="Uddin K.S."/>
            <person name="Rabeya T."/>
            <person name="Hossain A.S."/>
            <person name="Chowdhury A."/>
            <person name="Snigdha A.R."/>
            <person name="Mortoza M.S."/>
            <person name="Matin S.A."/>
            <person name="Hoque S.M.E."/>
            <person name="Islam M.K."/>
            <person name="Roy D.K."/>
            <person name="Haider R."/>
            <person name="Moosa M.M."/>
            <person name="Elias S.M."/>
            <person name="Hasan A.M."/>
            <person name="Jahan S."/>
            <person name="Shafiuddin M."/>
            <person name="Mahmood N."/>
            <person name="Shommy N.S."/>
        </authorList>
    </citation>
    <scope>NUCLEOTIDE SEQUENCE [LARGE SCALE GENOMIC DNA]</scope>
    <source>
        <strain evidence="2">cv. O-4</strain>
    </source>
</reference>
<accession>A0A1R3GW75</accession>
<keyword evidence="2" id="KW-1185">Reference proteome</keyword>
<gene>
    <name evidence="1" type="ORF">COLO4_33144</name>
</gene>
<dbReference type="Proteomes" id="UP000187203">
    <property type="component" value="Unassembled WGS sequence"/>
</dbReference>
<evidence type="ECO:0000313" key="1">
    <source>
        <dbReference type="EMBL" id="OMO62319.1"/>
    </source>
</evidence>
<organism evidence="1 2">
    <name type="scientific">Corchorus olitorius</name>
    <dbReference type="NCBI Taxonomy" id="93759"/>
    <lineage>
        <taxon>Eukaryota</taxon>
        <taxon>Viridiplantae</taxon>
        <taxon>Streptophyta</taxon>
        <taxon>Embryophyta</taxon>
        <taxon>Tracheophyta</taxon>
        <taxon>Spermatophyta</taxon>
        <taxon>Magnoliopsida</taxon>
        <taxon>eudicotyledons</taxon>
        <taxon>Gunneridae</taxon>
        <taxon>Pentapetalae</taxon>
        <taxon>rosids</taxon>
        <taxon>malvids</taxon>
        <taxon>Malvales</taxon>
        <taxon>Malvaceae</taxon>
        <taxon>Grewioideae</taxon>
        <taxon>Apeibeae</taxon>
        <taxon>Corchorus</taxon>
    </lineage>
</organism>
<evidence type="ECO:0000313" key="2">
    <source>
        <dbReference type="Proteomes" id="UP000187203"/>
    </source>
</evidence>
<comment type="caution">
    <text evidence="1">The sequence shown here is derived from an EMBL/GenBank/DDBJ whole genome shotgun (WGS) entry which is preliminary data.</text>
</comment>
<dbReference type="AlphaFoldDB" id="A0A1R3GW75"/>
<sequence length="37" mass="4267">MAIDDLTLQNSNLNEAYKQFSCQVPEKLQLILDLEID</sequence>
<protein>
    <submittedName>
        <fullName evidence="1">Uncharacterized protein</fullName>
    </submittedName>
</protein>
<proteinExistence type="predicted"/>
<dbReference type="EMBL" id="AWUE01021415">
    <property type="protein sequence ID" value="OMO62319.1"/>
    <property type="molecule type" value="Genomic_DNA"/>
</dbReference>
<name>A0A1R3GW75_9ROSI</name>